<protein>
    <recommendedName>
        <fullName evidence="3">F-box domain-containing protein</fullName>
    </recommendedName>
</protein>
<feature type="domain" description="F-box" evidence="3">
    <location>
        <begin position="134"/>
        <end position="195"/>
    </location>
</feature>
<gene>
    <name evidence="4" type="ORF">D9758_011647</name>
</gene>
<dbReference type="AlphaFoldDB" id="A0A8H5CSA5"/>
<sequence>MPFLSAILNAFGFGRAQSVASDSSDSSDEEESHNYPISNGIPLCTRCNAHFELPAAIRGTSCTSMLSERLRAGYVPTDLEAAQIPSCVQSLSHEVDRLDVQLAWIDQVRGQLHGCRNVFHRMAEEHQGLLAPIRKLPVETLSMIFSYHSYPYGLSINMAAPKRRISPITLDLAQTCSRWRQVVFSQPALWSRLFIDLNHPSPNIDDLVHYYLRHSANAPLVLWIEAIEPDRWSTIPGRWSLAPILSRKGWYILEMLMKEGHRWKHVTFRLECFIFHTEAFTNRRYSLAKHDYFPILESIQLAMTGDPMAMSDEDECSAFYRTIVCDAPKLHWLTTNHLHGSLFGVLQFDQLTHITLEVPSERLRSDVPRLLKLCPRLEGLVLNEGPDVLQSHESFGTLSIWDRWNHDRLKSLVIKVDLESKDSLNDASFLLCNLELPSIASLKLVGKGLKIDPFLQAYFCESLEAFLVRSSSSTLKELSIFGAVFLTGKQLVQILTLTPSLEYFLLSSSSEIRPYSLFKALTFPKPLLLSPSSSSSKSRKGKGKARQSTSLSSSTTKAVLLPHLKNLTIRLIEAWGSKPKIPNPDVMISMVESRRWNSVRGIGMGIGAFPTCMEDQPLLDELKYFELDLDQIYTQKYGLSPEWFQNFRSAAEPRLRELASMGLELRIELPTYTYEHPLST</sequence>
<dbReference type="EMBL" id="JAACJM010000097">
    <property type="protein sequence ID" value="KAF5347072.1"/>
    <property type="molecule type" value="Genomic_DNA"/>
</dbReference>
<evidence type="ECO:0000313" key="5">
    <source>
        <dbReference type="Proteomes" id="UP000559256"/>
    </source>
</evidence>
<keyword evidence="5" id="KW-1185">Reference proteome</keyword>
<dbReference type="OrthoDB" id="2905774at2759"/>
<feature type="chain" id="PRO_5034570046" description="F-box domain-containing protein" evidence="2">
    <location>
        <begin position="17"/>
        <end position="680"/>
    </location>
</feature>
<evidence type="ECO:0000259" key="3">
    <source>
        <dbReference type="Pfam" id="PF12937"/>
    </source>
</evidence>
<name>A0A8H5CSA5_9AGAR</name>
<keyword evidence="2" id="KW-0732">Signal</keyword>
<feature type="signal peptide" evidence="2">
    <location>
        <begin position="1"/>
        <end position="16"/>
    </location>
</feature>
<dbReference type="InterPro" id="IPR001810">
    <property type="entry name" value="F-box_dom"/>
</dbReference>
<accession>A0A8H5CSA5</accession>
<evidence type="ECO:0000256" key="1">
    <source>
        <dbReference type="SAM" id="MobiDB-lite"/>
    </source>
</evidence>
<feature type="region of interest" description="Disordered" evidence="1">
    <location>
        <begin position="530"/>
        <end position="554"/>
    </location>
</feature>
<dbReference type="Pfam" id="PF12937">
    <property type="entry name" value="F-box-like"/>
    <property type="match status" value="1"/>
</dbReference>
<organism evidence="4 5">
    <name type="scientific">Tetrapyrgos nigripes</name>
    <dbReference type="NCBI Taxonomy" id="182062"/>
    <lineage>
        <taxon>Eukaryota</taxon>
        <taxon>Fungi</taxon>
        <taxon>Dikarya</taxon>
        <taxon>Basidiomycota</taxon>
        <taxon>Agaricomycotina</taxon>
        <taxon>Agaricomycetes</taxon>
        <taxon>Agaricomycetidae</taxon>
        <taxon>Agaricales</taxon>
        <taxon>Marasmiineae</taxon>
        <taxon>Marasmiaceae</taxon>
        <taxon>Tetrapyrgos</taxon>
    </lineage>
</organism>
<dbReference type="Gene3D" id="1.20.1280.50">
    <property type="match status" value="1"/>
</dbReference>
<reference evidence="4 5" key="1">
    <citation type="journal article" date="2020" name="ISME J.">
        <title>Uncovering the hidden diversity of litter-decomposition mechanisms in mushroom-forming fungi.</title>
        <authorList>
            <person name="Floudas D."/>
            <person name="Bentzer J."/>
            <person name="Ahren D."/>
            <person name="Johansson T."/>
            <person name="Persson P."/>
            <person name="Tunlid A."/>
        </authorList>
    </citation>
    <scope>NUCLEOTIDE SEQUENCE [LARGE SCALE GENOMIC DNA]</scope>
    <source>
        <strain evidence="4 5">CBS 291.85</strain>
    </source>
</reference>
<proteinExistence type="predicted"/>
<evidence type="ECO:0000313" key="4">
    <source>
        <dbReference type="EMBL" id="KAF5347072.1"/>
    </source>
</evidence>
<comment type="caution">
    <text evidence="4">The sequence shown here is derived from an EMBL/GenBank/DDBJ whole genome shotgun (WGS) entry which is preliminary data.</text>
</comment>
<evidence type="ECO:0000256" key="2">
    <source>
        <dbReference type="SAM" id="SignalP"/>
    </source>
</evidence>
<dbReference type="Proteomes" id="UP000559256">
    <property type="component" value="Unassembled WGS sequence"/>
</dbReference>